<dbReference type="EMBL" id="BOMQ01000070">
    <property type="protein sequence ID" value="GIE52466.1"/>
    <property type="molecule type" value="Genomic_DNA"/>
</dbReference>
<keyword evidence="6" id="KW-1185">Reference proteome</keyword>
<comment type="cofactor">
    <cofactor evidence="1">
        <name>Fe(2+)</name>
        <dbReference type="ChEBI" id="CHEBI:29033"/>
    </cofactor>
</comment>
<protein>
    <recommendedName>
        <fullName evidence="4">JmjC domain-containing protein</fullName>
    </recommendedName>
</protein>
<comment type="caution">
    <text evidence="5">The sequence shown here is derived from an EMBL/GenBank/DDBJ whole genome shotgun (WGS) entry which is preliminary data.</text>
</comment>
<name>A0A919JKX8_9ACTN</name>
<dbReference type="PANTHER" id="PTHR13096">
    <property type="entry name" value="MINA53 MYC INDUCED NUCLEAR ANTIGEN"/>
    <property type="match status" value="1"/>
</dbReference>
<dbReference type="AlphaFoldDB" id="A0A919JKX8"/>
<feature type="domain" description="JmjC" evidence="4">
    <location>
        <begin position="91"/>
        <end position="244"/>
    </location>
</feature>
<keyword evidence="3" id="KW-0408">Iron</keyword>
<evidence type="ECO:0000256" key="2">
    <source>
        <dbReference type="ARBA" id="ARBA00022723"/>
    </source>
</evidence>
<dbReference type="PROSITE" id="PS51184">
    <property type="entry name" value="JMJC"/>
    <property type="match status" value="1"/>
</dbReference>
<dbReference type="RefSeq" id="WP_203773940.1">
    <property type="nucleotide sequence ID" value="NZ_BAAAYJ010000060.1"/>
</dbReference>
<dbReference type="GO" id="GO:0046872">
    <property type="term" value="F:metal ion binding"/>
    <property type="evidence" value="ECO:0007669"/>
    <property type="project" value="UniProtKB-KW"/>
</dbReference>
<organism evidence="5 6">
    <name type="scientific">Actinoplanes nipponensis</name>
    <dbReference type="NCBI Taxonomy" id="135950"/>
    <lineage>
        <taxon>Bacteria</taxon>
        <taxon>Bacillati</taxon>
        <taxon>Actinomycetota</taxon>
        <taxon>Actinomycetes</taxon>
        <taxon>Micromonosporales</taxon>
        <taxon>Micromonosporaceae</taxon>
        <taxon>Actinoplanes</taxon>
    </lineage>
</organism>
<evidence type="ECO:0000313" key="5">
    <source>
        <dbReference type="EMBL" id="GIE52466.1"/>
    </source>
</evidence>
<proteinExistence type="predicted"/>
<accession>A0A919JKX8</accession>
<dbReference type="Proteomes" id="UP000647172">
    <property type="component" value="Unassembled WGS sequence"/>
</dbReference>
<gene>
    <name evidence="5" type="ORF">Ani05nite_60000</name>
</gene>
<reference evidence="5" key="1">
    <citation type="submission" date="2021-01" db="EMBL/GenBank/DDBJ databases">
        <title>Whole genome shotgun sequence of Actinoplanes nipponensis NBRC 14063.</title>
        <authorList>
            <person name="Komaki H."/>
            <person name="Tamura T."/>
        </authorList>
    </citation>
    <scope>NUCLEOTIDE SEQUENCE</scope>
    <source>
        <strain evidence="5">NBRC 14063</strain>
    </source>
</reference>
<dbReference type="GO" id="GO:0032453">
    <property type="term" value="F:histone H3K4 demethylase activity"/>
    <property type="evidence" value="ECO:0007669"/>
    <property type="project" value="TreeGrafter"/>
</dbReference>
<dbReference type="Gene3D" id="2.60.120.650">
    <property type="entry name" value="Cupin"/>
    <property type="match status" value="1"/>
</dbReference>
<dbReference type="GO" id="GO:0051864">
    <property type="term" value="F:histone H3K36 demethylase activity"/>
    <property type="evidence" value="ECO:0007669"/>
    <property type="project" value="TreeGrafter"/>
</dbReference>
<dbReference type="InterPro" id="IPR003347">
    <property type="entry name" value="JmjC_dom"/>
</dbReference>
<sequence length="301" mass="34331">MPLELLLDSQTAEEFMHTWPHTPQLLKLPANGRALTRVISANTVIDILDSGCFPPTDVNVVKNDTARHPRLFTSADRLDPVKLRQWRDRDHTVQMRHLERWLPAMATVTKSIQRQTGCTNYVSAFVTPAGQQGLEHHWDQYLSIVVQLAGTKTWDLWKPKIAQPTRAHLTTVELWQDQWIEEWNASGPDMSFHLSPHHVLVLPRGWVHNPYNKDATESVHLTFVIKERTPLWIAEHLTATVINDPAFRHAIPPSDLTPEALANRVEQTREMLIQHLSALDAHELAHVLRGVADVEVDLDLV</sequence>
<evidence type="ECO:0000313" key="6">
    <source>
        <dbReference type="Proteomes" id="UP000647172"/>
    </source>
</evidence>
<dbReference type="SUPFAM" id="SSF51197">
    <property type="entry name" value="Clavaminate synthase-like"/>
    <property type="match status" value="1"/>
</dbReference>
<dbReference type="InterPro" id="IPR039994">
    <property type="entry name" value="NO66-like"/>
</dbReference>
<dbReference type="PANTHER" id="PTHR13096:SF9">
    <property type="entry name" value="BIFUNCTIONAL LYSINE-SPECIFIC DEMETHYLASE AND HISTIDYL-HYDROXYLASE"/>
    <property type="match status" value="1"/>
</dbReference>
<evidence type="ECO:0000256" key="1">
    <source>
        <dbReference type="ARBA" id="ARBA00001954"/>
    </source>
</evidence>
<evidence type="ECO:0000259" key="4">
    <source>
        <dbReference type="PROSITE" id="PS51184"/>
    </source>
</evidence>
<evidence type="ECO:0000256" key="3">
    <source>
        <dbReference type="ARBA" id="ARBA00023004"/>
    </source>
</evidence>
<keyword evidence="2" id="KW-0479">Metal-binding</keyword>
<dbReference type="Pfam" id="PF08007">
    <property type="entry name" value="JmjC_2"/>
    <property type="match status" value="1"/>
</dbReference>